<comment type="subcellular location">
    <subcellularLocation>
        <location evidence="1">Cell membrane</location>
        <topology evidence="1">Multi-pass membrane protein</topology>
    </subcellularLocation>
</comment>
<dbReference type="InterPro" id="IPR020846">
    <property type="entry name" value="MFS_dom"/>
</dbReference>
<feature type="transmembrane region" description="Helical" evidence="7">
    <location>
        <begin position="22"/>
        <end position="46"/>
    </location>
</feature>
<dbReference type="Proteomes" id="UP001500683">
    <property type="component" value="Unassembled WGS sequence"/>
</dbReference>
<feature type="transmembrane region" description="Helical" evidence="7">
    <location>
        <begin position="498"/>
        <end position="519"/>
    </location>
</feature>
<proteinExistence type="predicted"/>
<dbReference type="InterPro" id="IPR036259">
    <property type="entry name" value="MFS_trans_sf"/>
</dbReference>
<keyword evidence="2" id="KW-0813">Transport</keyword>
<feature type="transmembrane region" description="Helical" evidence="7">
    <location>
        <begin position="289"/>
        <end position="310"/>
    </location>
</feature>
<dbReference type="Pfam" id="PF07690">
    <property type="entry name" value="MFS_1"/>
    <property type="match status" value="1"/>
</dbReference>
<feature type="transmembrane region" description="Helical" evidence="7">
    <location>
        <begin position="179"/>
        <end position="199"/>
    </location>
</feature>
<feature type="transmembrane region" description="Helical" evidence="7">
    <location>
        <begin position="115"/>
        <end position="136"/>
    </location>
</feature>
<name>A0ABP7X7M7_9ACTN</name>
<feature type="transmembrane region" description="Helical" evidence="7">
    <location>
        <begin position="380"/>
        <end position="405"/>
    </location>
</feature>
<dbReference type="PANTHER" id="PTHR42718:SF47">
    <property type="entry name" value="METHYL VIOLOGEN RESISTANCE PROTEIN SMVA"/>
    <property type="match status" value="1"/>
</dbReference>
<feature type="transmembrane region" description="Helical" evidence="7">
    <location>
        <begin position="356"/>
        <end position="374"/>
    </location>
</feature>
<keyword evidence="4 7" id="KW-0812">Transmembrane</keyword>
<feature type="transmembrane region" description="Helical" evidence="7">
    <location>
        <begin position="252"/>
        <end position="269"/>
    </location>
</feature>
<feature type="domain" description="Major facilitator superfamily (MFS) profile" evidence="8">
    <location>
        <begin position="24"/>
        <end position="524"/>
    </location>
</feature>
<evidence type="ECO:0000256" key="3">
    <source>
        <dbReference type="ARBA" id="ARBA00022475"/>
    </source>
</evidence>
<organism evidence="9 10">
    <name type="scientific">Actinomadura miaoliensis</name>
    <dbReference type="NCBI Taxonomy" id="430685"/>
    <lineage>
        <taxon>Bacteria</taxon>
        <taxon>Bacillati</taxon>
        <taxon>Actinomycetota</taxon>
        <taxon>Actinomycetes</taxon>
        <taxon>Streptosporangiales</taxon>
        <taxon>Thermomonosporaceae</taxon>
        <taxon>Actinomadura</taxon>
    </lineage>
</organism>
<sequence length="532" mass="53651">MTRTTTPAGPTRARPPAHPRRWAGLAVLSASLLIVVMDMTILNVALPALSAELRPDSVGLLWIVDVYSLVVAGLLVTAAALGDRWGRRRVLLAGFTVFGLASLAVLAAGTPGAVIAVRAVLGVGGALIMPSTLSMIRHLFTDPRERATALGVWATMAGLGAALGPILGGVLLEHFSWRSAFLVNVPVMVAALVLGRWLLPESRNRRPAAPAHSGRPSGTGRWDLPGTLLSTVGMVALVYAIKHLGKNGPADLGALVAAAIAAVALGWFVTRCLRRPDPILDVRLFRGPAFSAGVVAALSTSIAVAAAMLLLAQWMQLVQGYSPLETGLRLLPSAVATAVLSPLAPALAARIGARTVLAGGLAVSGLGFVTLAAAPGPLGYGTVAAALTLVGAGLGALAVASAVIMAGAPPERSGSAAAIEETSYELGGTLGVAVLGSVAAAVYRAGLPPDRLADAGLTGPSAAGVRESLGGALEIVPTLGEAGARLAERAQAAFTSSLQWAGAAGGALLLLAAALVWLLTPRDLDLAGGHEH</sequence>
<keyword evidence="10" id="KW-1185">Reference proteome</keyword>
<evidence type="ECO:0000313" key="9">
    <source>
        <dbReference type="EMBL" id="GAA4106622.1"/>
    </source>
</evidence>
<comment type="caution">
    <text evidence="9">The sequence shown here is derived from an EMBL/GenBank/DDBJ whole genome shotgun (WGS) entry which is preliminary data.</text>
</comment>
<keyword evidence="6 7" id="KW-0472">Membrane</keyword>
<accession>A0ABP7X7M7</accession>
<dbReference type="CDD" id="cd17321">
    <property type="entry name" value="MFS_MMR_MDR_like"/>
    <property type="match status" value="1"/>
</dbReference>
<feature type="transmembrane region" description="Helical" evidence="7">
    <location>
        <begin position="330"/>
        <end position="349"/>
    </location>
</feature>
<dbReference type="Gene3D" id="1.20.1250.20">
    <property type="entry name" value="MFS general substrate transporter like domains"/>
    <property type="match status" value="1"/>
</dbReference>
<evidence type="ECO:0000259" key="8">
    <source>
        <dbReference type="PROSITE" id="PS50850"/>
    </source>
</evidence>
<dbReference type="PROSITE" id="PS50850">
    <property type="entry name" value="MFS"/>
    <property type="match status" value="1"/>
</dbReference>
<evidence type="ECO:0000256" key="4">
    <source>
        <dbReference type="ARBA" id="ARBA00022692"/>
    </source>
</evidence>
<dbReference type="InterPro" id="IPR011701">
    <property type="entry name" value="MFS"/>
</dbReference>
<protein>
    <submittedName>
        <fullName evidence="9">Quaternary ammonium compound efflux MFS transporter QacA</fullName>
    </submittedName>
</protein>
<dbReference type="EMBL" id="BAAAZG010000087">
    <property type="protein sequence ID" value="GAA4106622.1"/>
    <property type="molecule type" value="Genomic_DNA"/>
</dbReference>
<feature type="transmembrane region" description="Helical" evidence="7">
    <location>
        <begin position="58"/>
        <end position="81"/>
    </location>
</feature>
<keyword evidence="5 7" id="KW-1133">Transmembrane helix</keyword>
<reference evidence="10" key="1">
    <citation type="journal article" date="2019" name="Int. J. Syst. Evol. Microbiol.">
        <title>The Global Catalogue of Microorganisms (GCM) 10K type strain sequencing project: providing services to taxonomists for standard genome sequencing and annotation.</title>
        <authorList>
            <consortium name="The Broad Institute Genomics Platform"/>
            <consortium name="The Broad Institute Genome Sequencing Center for Infectious Disease"/>
            <person name="Wu L."/>
            <person name="Ma J."/>
        </authorList>
    </citation>
    <scope>NUCLEOTIDE SEQUENCE [LARGE SCALE GENOMIC DNA]</scope>
    <source>
        <strain evidence="10">JCM 16702</strain>
    </source>
</reference>
<evidence type="ECO:0000256" key="6">
    <source>
        <dbReference type="ARBA" id="ARBA00023136"/>
    </source>
</evidence>
<evidence type="ECO:0000313" key="10">
    <source>
        <dbReference type="Proteomes" id="UP001500683"/>
    </source>
</evidence>
<dbReference type="RefSeq" id="WP_344959549.1">
    <property type="nucleotide sequence ID" value="NZ_BAAAZG010000087.1"/>
</dbReference>
<feature type="transmembrane region" description="Helical" evidence="7">
    <location>
        <begin position="90"/>
        <end position="109"/>
    </location>
</feature>
<evidence type="ECO:0000256" key="1">
    <source>
        <dbReference type="ARBA" id="ARBA00004651"/>
    </source>
</evidence>
<dbReference type="PANTHER" id="PTHR42718">
    <property type="entry name" value="MAJOR FACILITATOR SUPERFAMILY MULTIDRUG TRANSPORTER MFSC"/>
    <property type="match status" value="1"/>
</dbReference>
<feature type="transmembrane region" description="Helical" evidence="7">
    <location>
        <begin position="148"/>
        <end position="167"/>
    </location>
</feature>
<dbReference type="PRINTS" id="PR01036">
    <property type="entry name" value="TCRTETB"/>
</dbReference>
<feature type="transmembrane region" description="Helical" evidence="7">
    <location>
        <begin position="220"/>
        <end position="240"/>
    </location>
</feature>
<dbReference type="SUPFAM" id="SSF103473">
    <property type="entry name" value="MFS general substrate transporter"/>
    <property type="match status" value="1"/>
</dbReference>
<dbReference type="Gene3D" id="1.20.1720.10">
    <property type="entry name" value="Multidrug resistance protein D"/>
    <property type="match status" value="1"/>
</dbReference>
<evidence type="ECO:0000256" key="7">
    <source>
        <dbReference type="SAM" id="Phobius"/>
    </source>
</evidence>
<evidence type="ECO:0000256" key="2">
    <source>
        <dbReference type="ARBA" id="ARBA00022448"/>
    </source>
</evidence>
<evidence type="ECO:0000256" key="5">
    <source>
        <dbReference type="ARBA" id="ARBA00022989"/>
    </source>
</evidence>
<gene>
    <name evidence="9" type="primary">qac</name>
    <name evidence="9" type="ORF">GCM10022214_87760</name>
</gene>
<keyword evidence="3" id="KW-1003">Cell membrane</keyword>